<protein>
    <submittedName>
        <fullName evidence="10">Oligopeptidase A</fullName>
        <ecNumber evidence="10">3.4.24.70</ecNumber>
    </submittedName>
    <submittedName>
        <fullName evidence="9">Peptidase M3</fullName>
    </submittedName>
</protein>
<sequence>MSKPIFNTPYQAAPFSEYKTEDYRPAIAEAITESLAEVDAIAHNTAPATFENTIAALAYSGEKLDRLSSMFFNLNSAETNEIMQQEAQHISPMLTQYSNDILLNAALFERVRAVYEQRECLQLSPEEDTLLTKTYKNFVRNGALLSEEKKSELRAIDKELSLLQLRFGENVLAENNAYELHLTEEAQLAGLPEAVREVAAALARERGKEGWLLTLDFPSYSAFIKYADLRDLRKQLFIAYHSRGFHKEYNNEENVKQIVALRHQRAQLLGYATYADFVLEERMAQSPAKVTNFLSELLAAALPVAQRELEALAAAAKADGITDLQKWDFPYYTEKLRQQRFNIDEQALKPYFALDKVLAGVFAIAGRLYGLQFERITDVEVYHQEVATYKVTDAQGAYVALLYTDFFPRAGKRGGAWMTSFKNQHKRDGENARPHISIVCNFTRPTVTEPSLLTMNEVRTLFHEFGHALHGMLADTSYPTLSGTSVLWDFVELPSQLMENWAYEEDALQLFAYHYKTGEPLPMDYVRKLKEAAVFMEGLQTLRQLSFGFLDMAWHTADPAAISSVQAFERTATEKAELFPPIDALCISTAFSHIFQGGYAAGYYSYKWAEVLDADAFAHFTATGIFNKETANSFKHNVLSRGGSEPPMVLYKRFRGQEPSTAALLKRAFGV</sequence>
<dbReference type="KEGG" id="chg:AXF12_10995"/>
<dbReference type="InterPro" id="IPR024079">
    <property type="entry name" value="MetalloPept_cat_dom_sf"/>
</dbReference>
<evidence type="ECO:0000313" key="11">
    <source>
        <dbReference type="Proteomes" id="UP000065822"/>
    </source>
</evidence>
<comment type="cofactor">
    <cofactor evidence="7">
        <name>Zn(2+)</name>
        <dbReference type="ChEBI" id="CHEBI:29105"/>
    </cofactor>
    <text evidence="7">Binds 1 zinc ion.</text>
</comment>
<keyword evidence="2 7" id="KW-0645">Protease</keyword>
<evidence type="ECO:0000256" key="3">
    <source>
        <dbReference type="ARBA" id="ARBA00022723"/>
    </source>
</evidence>
<organism evidence="10 12">
    <name type="scientific">Capnocytophaga haemolytica</name>
    <dbReference type="NCBI Taxonomy" id="45243"/>
    <lineage>
        <taxon>Bacteria</taxon>
        <taxon>Pseudomonadati</taxon>
        <taxon>Bacteroidota</taxon>
        <taxon>Flavobacteriia</taxon>
        <taxon>Flavobacteriales</taxon>
        <taxon>Flavobacteriaceae</taxon>
        <taxon>Capnocytophaga</taxon>
    </lineage>
</organism>
<keyword evidence="6 7" id="KW-0482">Metalloprotease</keyword>
<evidence type="ECO:0000256" key="2">
    <source>
        <dbReference type="ARBA" id="ARBA00022670"/>
    </source>
</evidence>
<evidence type="ECO:0000256" key="5">
    <source>
        <dbReference type="ARBA" id="ARBA00022833"/>
    </source>
</evidence>
<keyword evidence="11" id="KW-1185">Reference proteome</keyword>
<dbReference type="InterPro" id="IPR024077">
    <property type="entry name" value="Neurolysin/TOP_dom2"/>
</dbReference>
<dbReference type="EMBL" id="LT906449">
    <property type="protein sequence ID" value="SNV14917.1"/>
    <property type="molecule type" value="Genomic_DNA"/>
</dbReference>
<reference evidence="9 11" key="1">
    <citation type="submission" date="2016-02" db="EMBL/GenBank/DDBJ databases">
        <authorList>
            <person name="Holder M.E."/>
            <person name="Ajami N.J."/>
            <person name="Petrosino J.F."/>
        </authorList>
    </citation>
    <scope>NUCLEOTIDE SEQUENCE [LARGE SCALE GENOMIC DNA]</scope>
    <source>
        <strain evidence="9 11">CCUG 32990</strain>
    </source>
</reference>
<name>A0AAX2H2S9_9FLAO</name>
<dbReference type="GO" id="GO:0046872">
    <property type="term" value="F:metal ion binding"/>
    <property type="evidence" value="ECO:0007669"/>
    <property type="project" value="UniProtKB-UniRule"/>
</dbReference>
<evidence type="ECO:0000256" key="7">
    <source>
        <dbReference type="RuleBase" id="RU003435"/>
    </source>
</evidence>
<dbReference type="EC" id="3.4.24.70" evidence="10"/>
<dbReference type="EMBL" id="CP014227">
    <property type="protein sequence ID" value="AMD85989.1"/>
    <property type="molecule type" value="Genomic_DNA"/>
</dbReference>
<keyword evidence="5 7" id="KW-0862">Zinc</keyword>
<dbReference type="FunFam" id="3.40.390.10:FF:000009">
    <property type="entry name" value="Oligopeptidase A"/>
    <property type="match status" value="1"/>
</dbReference>
<evidence type="ECO:0000313" key="12">
    <source>
        <dbReference type="Proteomes" id="UP000215539"/>
    </source>
</evidence>
<dbReference type="Proteomes" id="UP000215539">
    <property type="component" value="Chromosome 1"/>
</dbReference>
<evidence type="ECO:0000256" key="1">
    <source>
        <dbReference type="ARBA" id="ARBA00006040"/>
    </source>
</evidence>
<evidence type="ECO:0000256" key="4">
    <source>
        <dbReference type="ARBA" id="ARBA00022801"/>
    </source>
</evidence>
<dbReference type="GO" id="GO:0004180">
    <property type="term" value="F:carboxypeptidase activity"/>
    <property type="evidence" value="ECO:0007669"/>
    <property type="project" value="TreeGrafter"/>
</dbReference>
<dbReference type="InterPro" id="IPR024080">
    <property type="entry name" value="Neurolysin/TOP_N"/>
</dbReference>
<dbReference type="AlphaFoldDB" id="A0AAX2H2S9"/>
<dbReference type="SUPFAM" id="SSF55486">
    <property type="entry name" value="Metalloproteases ('zincins'), catalytic domain"/>
    <property type="match status" value="1"/>
</dbReference>
<accession>A0AAX2H2S9</accession>
<dbReference type="Gene3D" id="3.40.390.10">
    <property type="entry name" value="Collagenase (Catalytic Domain)"/>
    <property type="match status" value="1"/>
</dbReference>
<dbReference type="InterPro" id="IPR045090">
    <property type="entry name" value="Pept_M3A_M3B"/>
</dbReference>
<dbReference type="RefSeq" id="WP_066431163.1">
    <property type="nucleotide sequence ID" value="NZ_CP014227.1"/>
</dbReference>
<gene>
    <name evidence="10" type="primary">prlC</name>
    <name evidence="9" type="ORF">AXF12_10995</name>
    <name evidence="10" type="ORF">SAMEA44541418_01949</name>
</gene>
<dbReference type="InterPro" id="IPR034005">
    <property type="entry name" value="M3A_DCP"/>
</dbReference>
<keyword evidence="3 7" id="KW-0479">Metal-binding</keyword>
<dbReference type="CDD" id="cd06456">
    <property type="entry name" value="M3A_DCP"/>
    <property type="match status" value="1"/>
</dbReference>
<proteinExistence type="inferred from homology"/>
<dbReference type="PANTHER" id="PTHR43660">
    <property type="entry name" value="DIPEPTIDYL CARBOXYPEPTIDASE"/>
    <property type="match status" value="1"/>
</dbReference>
<dbReference type="GO" id="GO:0004222">
    <property type="term" value="F:metalloendopeptidase activity"/>
    <property type="evidence" value="ECO:0007669"/>
    <property type="project" value="UniProtKB-EC"/>
</dbReference>
<dbReference type="GO" id="GO:0006508">
    <property type="term" value="P:proteolysis"/>
    <property type="evidence" value="ECO:0007669"/>
    <property type="project" value="UniProtKB-KW"/>
</dbReference>
<dbReference type="InterPro" id="IPR001567">
    <property type="entry name" value="Pept_M3A_M3B_dom"/>
</dbReference>
<evidence type="ECO:0000313" key="10">
    <source>
        <dbReference type="EMBL" id="SNV14917.1"/>
    </source>
</evidence>
<keyword evidence="4 7" id="KW-0378">Hydrolase</keyword>
<reference evidence="10 12" key="2">
    <citation type="submission" date="2017-06" db="EMBL/GenBank/DDBJ databases">
        <authorList>
            <consortium name="Pathogen Informatics"/>
        </authorList>
    </citation>
    <scope>NUCLEOTIDE SEQUENCE [LARGE SCALE GENOMIC DNA]</scope>
    <source>
        <strain evidence="10 12">NCTC12947</strain>
    </source>
</reference>
<dbReference type="Pfam" id="PF01432">
    <property type="entry name" value="Peptidase_M3"/>
    <property type="match status" value="1"/>
</dbReference>
<dbReference type="Gene3D" id="1.10.1370.10">
    <property type="entry name" value="Neurolysin, domain 3"/>
    <property type="match status" value="1"/>
</dbReference>
<dbReference type="PANTHER" id="PTHR43660:SF1">
    <property type="entry name" value="DIPEPTIDYL CARBOXYPEPTIDASE"/>
    <property type="match status" value="1"/>
</dbReference>
<dbReference type="Gene3D" id="1.20.1050.40">
    <property type="entry name" value="Endopeptidase. Chain P, domain 1"/>
    <property type="match status" value="1"/>
</dbReference>
<evidence type="ECO:0000313" key="9">
    <source>
        <dbReference type="EMBL" id="AMD85989.1"/>
    </source>
</evidence>
<evidence type="ECO:0000259" key="8">
    <source>
        <dbReference type="Pfam" id="PF01432"/>
    </source>
</evidence>
<dbReference type="Proteomes" id="UP000065822">
    <property type="component" value="Chromosome"/>
</dbReference>
<feature type="domain" description="Peptidase M3A/M3B catalytic" evidence="8">
    <location>
        <begin position="224"/>
        <end position="666"/>
    </location>
</feature>
<evidence type="ECO:0000256" key="6">
    <source>
        <dbReference type="ARBA" id="ARBA00023049"/>
    </source>
</evidence>
<dbReference type="GO" id="GO:0005829">
    <property type="term" value="C:cytosol"/>
    <property type="evidence" value="ECO:0007669"/>
    <property type="project" value="TreeGrafter"/>
</dbReference>
<comment type="similarity">
    <text evidence="1 7">Belongs to the peptidase M3 family.</text>
</comment>